<keyword evidence="2" id="KW-1185">Reference proteome</keyword>
<dbReference type="EMBL" id="CM001884">
    <property type="protein sequence ID" value="EOY25572.1"/>
    <property type="molecule type" value="Genomic_DNA"/>
</dbReference>
<evidence type="ECO:0000313" key="1">
    <source>
        <dbReference type="EMBL" id="EOY25572.1"/>
    </source>
</evidence>
<proteinExistence type="predicted"/>
<dbReference type="InParanoid" id="A0A061G8U7"/>
<dbReference type="HOGENOM" id="CLU_2817620_0_0_1"/>
<organism evidence="1 2">
    <name type="scientific">Theobroma cacao</name>
    <name type="common">Cacao</name>
    <name type="synonym">Cocoa</name>
    <dbReference type="NCBI Taxonomy" id="3641"/>
    <lineage>
        <taxon>Eukaryota</taxon>
        <taxon>Viridiplantae</taxon>
        <taxon>Streptophyta</taxon>
        <taxon>Embryophyta</taxon>
        <taxon>Tracheophyta</taxon>
        <taxon>Spermatophyta</taxon>
        <taxon>Magnoliopsida</taxon>
        <taxon>eudicotyledons</taxon>
        <taxon>Gunneridae</taxon>
        <taxon>Pentapetalae</taxon>
        <taxon>rosids</taxon>
        <taxon>malvids</taxon>
        <taxon>Malvales</taxon>
        <taxon>Malvaceae</taxon>
        <taxon>Byttnerioideae</taxon>
        <taxon>Theobroma</taxon>
    </lineage>
</organism>
<accession>A0A061G8U7</accession>
<reference evidence="1 2" key="1">
    <citation type="journal article" date="2013" name="Genome Biol.">
        <title>The genome sequence of the most widely cultivated cacao type and its use to identify candidate genes regulating pod color.</title>
        <authorList>
            <person name="Motamayor J.C."/>
            <person name="Mockaitis K."/>
            <person name="Schmutz J."/>
            <person name="Haiminen N."/>
            <person name="Iii D.L."/>
            <person name="Cornejo O."/>
            <person name="Findley S.D."/>
            <person name="Zheng P."/>
            <person name="Utro F."/>
            <person name="Royaert S."/>
            <person name="Saski C."/>
            <person name="Jenkins J."/>
            <person name="Podicheti R."/>
            <person name="Zhao M."/>
            <person name="Scheffler B.E."/>
            <person name="Stack J.C."/>
            <person name="Feltus F.A."/>
            <person name="Mustiga G.M."/>
            <person name="Amores F."/>
            <person name="Phillips W."/>
            <person name="Marelli J.P."/>
            <person name="May G.D."/>
            <person name="Shapiro H."/>
            <person name="Ma J."/>
            <person name="Bustamante C.D."/>
            <person name="Schnell R.J."/>
            <person name="Main D."/>
            <person name="Gilbert D."/>
            <person name="Parida L."/>
            <person name="Kuhn D.N."/>
        </authorList>
    </citation>
    <scope>NUCLEOTIDE SEQUENCE [LARGE SCALE GENOMIC DNA]</scope>
    <source>
        <strain evidence="2">cv. Matina 1-6</strain>
    </source>
</reference>
<protein>
    <submittedName>
        <fullName evidence="1">Uncharacterized protein</fullName>
    </submittedName>
</protein>
<dbReference type="Gramene" id="EOY25572">
    <property type="protein sequence ID" value="EOY25572"/>
    <property type="gene ID" value="TCM_026955"/>
</dbReference>
<dbReference type="AlphaFoldDB" id="A0A061G8U7"/>
<gene>
    <name evidence="1" type="ORF">TCM_026955</name>
</gene>
<dbReference type="Proteomes" id="UP000026915">
    <property type="component" value="Chromosome 6"/>
</dbReference>
<sequence>MTTHKIVVVCVELPVKLENLFIGKYLVCICKQTLYEQALLIVLLSSGTQMLQLSFLRLGLAADKCNA</sequence>
<evidence type="ECO:0000313" key="2">
    <source>
        <dbReference type="Proteomes" id="UP000026915"/>
    </source>
</evidence>
<name>A0A061G8U7_THECC</name>